<comment type="caution">
    <text evidence="2">The sequence shown here is derived from an EMBL/GenBank/DDBJ whole genome shotgun (WGS) entry which is preliminary data.</text>
</comment>
<protein>
    <recommendedName>
        <fullName evidence="1">F-box domain-containing protein</fullName>
    </recommendedName>
</protein>
<dbReference type="NCBIfam" id="TIGR01640">
    <property type="entry name" value="F_box_assoc_1"/>
    <property type="match status" value="1"/>
</dbReference>
<sequence length="349" mass="40151">MDFPDELIAEILIRLPVKSLLRFKSVSRSWRSLISSRRFVTKHLMMMKLSDFTHQRILLNCHGHLKQCSVSSLIHDPIVEPLDWDYSPNPFRNSVWVVGSCHGMVCLTVDRNRHLVLWNPSLKIFRQLPDFGVSFGSYFAYGLGFDSSTDDYKLVGFYKDGGNCIVVKVYSLKSNEWRRMRDYKGHSLMADPAVFVNGKLHWNTIVDPTSGGWDIVSVDLETEEYGTFGMPDYVKSGSYSALGVYGGEKLCVFCCHLTCAEVWFMNGEGSWTKMVSIPYFDEHLRYKYNRLLYVMEKGEIVLLQSSSDIVIFDSRDSSSIRYPVIRNNRHFVAASSYMETLVSPFYDDK</sequence>
<reference evidence="2 3" key="1">
    <citation type="journal article" date="2013" name="BMC Genomics">
        <title>The miniature genome of a carnivorous plant Genlisea aurea contains a low number of genes and short non-coding sequences.</title>
        <authorList>
            <person name="Leushkin E.V."/>
            <person name="Sutormin R.A."/>
            <person name="Nabieva E.R."/>
            <person name="Penin A.A."/>
            <person name="Kondrashov A.S."/>
            <person name="Logacheva M.D."/>
        </authorList>
    </citation>
    <scope>NUCLEOTIDE SEQUENCE [LARGE SCALE GENOMIC DNA]</scope>
</reference>
<keyword evidence="3" id="KW-1185">Reference proteome</keyword>
<dbReference type="InterPro" id="IPR036047">
    <property type="entry name" value="F-box-like_dom_sf"/>
</dbReference>
<dbReference type="InterPro" id="IPR006527">
    <property type="entry name" value="F-box-assoc_dom_typ1"/>
</dbReference>
<dbReference type="Gene3D" id="1.20.1280.50">
    <property type="match status" value="1"/>
</dbReference>
<dbReference type="Pfam" id="PF07734">
    <property type="entry name" value="FBA_1"/>
    <property type="match status" value="1"/>
</dbReference>
<dbReference type="OrthoDB" id="886494at2759"/>
<dbReference type="SUPFAM" id="SSF81383">
    <property type="entry name" value="F-box domain"/>
    <property type="match status" value="1"/>
</dbReference>
<feature type="domain" description="F-box" evidence="1">
    <location>
        <begin position="1"/>
        <end position="43"/>
    </location>
</feature>
<evidence type="ECO:0000313" key="3">
    <source>
        <dbReference type="Proteomes" id="UP000015453"/>
    </source>
</evidence>
<dbReference type="InterPro" id="IPR050796">
    <property type="entry name" value="SCF_F-box_component"/>
</dbReference>
<evidence type="ECO:0000313" key="2">
    <source>
        <dbReference type="EMBL" id="EPS69382.1"/>
    </source>
</evidence>
<dbReference type="EMBL" id="AUSU01002145">
    <property type="protein sequence ID" value="EPS69382.1"/>
    <property type="molecule type" value="Genomic_DNA"/>
</dbReference>
<dbReference type="PANTHER" id="PTHR31672">
    <property type="entry name" value="BNACNNG10540D PROTEIN"/>
    <property type="match status" value="1"/>
</dbReference>
<dbReference type="CDD" id="cd22157">
    <property type="entry name" value="F-box_AtFBW1-like"/>
    <property type="match status" value="1"/>
</dbReference>
<dbReference type="AlphaFoldDB" id="S8EA88"/>
<dbReference type="Pfam" id="PF00646">
    <property type="entry name" value="F-box"/>
    <property type="match status" value="1"/>
</dbReference>
<gene>
    <name evidence="2" type="ORF">M569_05385</name>
</gene>
<name>S8EA88_9LAMI</name>
<dbReference type="InterPro" id="IPR001810">
    <property type="entry name" value="F-box_dom"/>
</dbReference>
<accession>S8EA88</accession>
<organism evidence="2 3">
    <name type="scientific">Genlisea aurea</name>
    <dbReference type="NCBI Taxonomy" id="192259"/>
    <lineage>
        <taxon>Eukaryota</taxon>
        <taxon>Viridiplantae</taxon>
        <taxon>Streptophyta</taxon>
        <taxon>Embryophyta</taxon>
        <taxon>Tracheophyta</taxon>
        <taxon>Spermatophyta</taxon>
        <taxon>Magnoliopsida</taxon>
        <taxon>eudicotyledons</taxon>
        <taxon>Gunneridae</taxon>
        <taxon>Pentapetalae</taxon>
        <taxon>asterids</taxon>
        <taxon>lamiids</taxon>
        <taxon>Lamiales</taxon>
        <taxon>Lentibulariaceae</taxon>
        <taxon>Genlisea</taxon>
    </lineage>
</organism>
<proteinExistence type="predicted"/>
<dbReference type="PROSITE" id="PS50181">
    <property type="entry name" value="FBOX"/>
    <property type="match status" value="1"/>
</dbReference>
<dbReference type="SMART" id="SM00256">
    <property type="entry name" value="FBOX"/>
    <property type="match status" value="1"/>
</dbReference>
<evidence type="ECO:0000259" key="1">
    <source>
        <dbReference type="PROSITE" id="PS50181"/>
    </source>
</evidence>
<dbReference type="PANTHER" id="PTHR31672:SF13">
    <property type="entry name" value="F-BOX PROTEIN CPR30-LIKE"/>
    <property type="match status" value="1"/>
</dbReference>
<dbReference type="Proteomes" id="UP000015453">
    <property type="component" value="Unassembled WGS sequence"/>
</dbReference>
<dbReference type="InterPro" id="IPR017451">
    <property type="entry name" value="F-box-assoc_interact_dom"/>
</dbReference>